<sequence>MKAASSEFIKDLSGLLVIPSLKDTSAATEQAPFGNAVNDALLYMLNLGEKAGFRTKNHNGYYGYIEYGPEEAEDYIAVLCHVDVVPATGKWTSDPFTPTIVDGKIVARGAIDDKGPTMAAFYALKQLKETEKAPTHRVRLIIGTDEESGMSCMQKYVETEPAALFGFAPDASFPIIHAEKGQISLTLKIDDTTGSASDFTLLTFVSGERGNMVPDHCVATFQGNEVDKWVTTIEQEASQRSIPYTLVNEGDVWTLTVTGKSAHGAEPFKGENAAFSAASLLHKLPFSGSQSTYIRFIQTVLQNNHYGEQLSIEHSDEVTGPLTVNAGIFKFKALEGGEISLNIRCPVTTPYETTKQNVEKAALNYGFTINAIRERNPHYVSGDHPGVQALVQSYEEETGLEGTLLSTGGATYARYLDSGVAFGALFPNKKSTAHQIDEYAELEDLYKAVDIYQKALSKLVHLEK</sequence>
<dbReference type="GO" id="GO:0008777">
    <property type="term" value="F:acetylornithine deacetylase activity"/>
    <property type="evidence" value="ECO:0007669"/>
    <property type="project" value="TreeGrafter"/>
</dbReference>
<dbReference type="GO" id="GO:0016805">
    <property type="term" value="F:dipeptidase activity"/>
    <property type="evidence" value="ECO:0007669"/>
    <property type="project" value="UniProtKB-KW"/>
</dbReference>
<keyword evidence="7 9" id="KW-0224">Dipeptidase</keyword>
<dbReference type="InterPro" id="IPR036264">
    <property type="entry name" value="Bact_exopeptidase_dim_dom"/>
</dbReference>
<keyword evidence="8" id="KW-0482">Metalloprotease</keyword>
<dbReference type="Pfam" id="PF01546">
    <property type="entry name" value="Peptidase_M20"/>
    <property type="match status" value="1"/>
</dbReference>
<comment type="cofactor">
    <cofactor evidence="1">
        <name>Zn(2+)</name>
        <dbReference type="ChEBI" id="CHEBI:29105"/>
    </cofactor>
</comment>
<evidence type="ECO:0000313" key="10">
    <source>
        <dbReference type="Proteomes" id="UP000789845"/>
    </source>
</evidence>
<evidence type="ECO:0000256" key="1">
    <source>
        <dbReference type="ARBA" id="ARBA00001947"/>
    </source>
</evidence>
<gene>
    <name evidence="9" type="ORF">NEOCIP111885_01577</name>
</gene>
<evidence type="ECO:0000256" key="2">
    <source>
        <dbReference type="ARBA" id="ARBA00006247"/>
    </source>
</evidence>
<organism evidence="9 10">
    <name type="scientific">Pseudoneobacillus rhizosphaerae</name>
    <dbReference type="NCBI Taxonomy" id="2880968"/>
    <lineage>
        <taxon>Bacteria</taxon>
        <taxon>Bacillati</taxon>
        <taxon>Bacillota</taxon>
        <taxon>Bacilli</taxon>
        <taxon>Bacillales</taxon>
        <taxon>Bacillaceae</taxon>
        <taxon>Pseudoneobacillus</taxon>
    </lineage>
</organism>
<reference evidence="9" key="1">
    <citation type="submission" date="2021-10" db="EMBL/GenBank/DDBJ databases">
        <authorList>
            <person name="Criscuolo A."/>
        </authorList>
    </citation>
    <scope>NUCLEOTIDE SEQUENCE</scope>
    <source>
        <strain evidence="9">CIP111885</strain>
    </source>
</reference>
<dbReference type="PROSITE" id="PS00759">
    <property type="entry name" value="ARGE_DAPE_CPG2_2"/>
    <property type="match status" value="1"/>
</dbReference>
<dbReference type="NCBIfam" id="TIGR01887">
    <property type="entry name" value="dipeptidaselike"/>
    <property type="match status" value="1"/>
</dbReference>
<dbReference type="AlphaFoldDB" id="A0A9C7G918"/>
<dbReference type="Proteomes" id="UP000789845">
    <property type="component" value="Unassembled WGS sequence"/>
</dbReference>
<protein>
    <submittedName>
        <fullName evidence="9">Dipeptidase</fullName>
        <ecNumber evidence="9">3.4.13.-</ecNumber>
    </submittedName>
</protein>
<dbReference type="GO" id="GO:0008237">
    <property type="term" value="F:metallopeptidase activity"/>
    <property type="evidence" value="ECO:0007669"/>
    <property type="project" value="UniProtKB-KW"/>
</dbReference>
<evidence type="ECO:0000256" key="6">
    <source>
        <dbReference type="ARBA" id="ARBA00022833"/>
    </source>
</evidence>
<dbReference type="InterPro" id="IPR002933">
    <property type="entry name" value="Peptidase_M20"/>
</dbReference>
<keyword evidence="3" id="KW-0645">Protease</keyword>
<name>A0A9C7G918_9BACI</name>
<dbReference type="SUPFAM" id="SSF53187">
    <property type="entry name" value="Zn-dependent exopeptidases"/>
    <property type="match status" value="1"/>
</dbReference>
<keyword evidence="10" id="KW-1185">Reference proteome</keyword>
<keyword evidence="4" id="KW-0479">Metal-binding</keyword>
<dbReference type="InterPro" id="IPR050072">
    <property type="entry name" value="Peptidase_M20A"/>
</dbReference>
<dbReference type="NCBIfam" id="NF005591">
    <property type="entry name" value="PRK07318.1"/>
    <property type="match status" value="1"/>
</dbReference>
<dbReference type="Gene3D" id="3.40.630.10">
    <property type="entry name" value="Zn peptidases"/>
    <property type="match status" value="1"/>
</dbReference>
<dbReference type="GO" id="GO:0008270">
    <property type="term" value="F:zinc ion binding"/>
    <property type="evidence" value="ECO:0007669"/>
    <property type="project" value="InterPro"/>
</dbReference>
<dbReference type="Gene3D" id="3.30.70.360">
    <property type="match status" value="2"/>
</dbReference>
<dbReference type="GO" id="GO:0006508">
    <property type="term" value="P:proteolysis"/>
    <property type="evidence" value="ECO:0007669"/>
    <property type="project" value="UniProtKB-KW"/>
</dbReference>
<evidence type="ECO:0000256" key="4">
    <source>
        <dbReference type="ARBA" id="ARBA00022723"/>
    </source>
</evidence>
<evidence type="ECO:0000313" key="9">
    <source>
        <dbReference type="EMBL" id="CAG9607885.1"/>
    </source>
</evidence>
<keyword evidence="6" id="KW-0862">Zinc</keyword>
<proteinExistence type="inferred from homology"/>
<dbReference type="EC" id="3.4.13.-" evidence="9"/>
<dbReference type="PANTHER" id="PTHR43808">
    <property type="entry name" value="ACETYLORNITHINE DEACETYLASE"/>
    <property type="match status" value="1"/>
</dbReference>
<evidence type="ECO:0000256" key="3">
    <source>
        <dbReference type="ARBA" id="ARBA00022670"/>
    </source>
</evidence>
<dbReference type="RefSeq" id="WP_230496138.1">
    <property type="nucleotide sequence ID" value="NZ_CAKJTG010000007.1"/>
</dbReference>
<comment type="similarity">
    <text evidence="2">Belongs to the peptidase M20A family.</text>
</comment>
<dbReference type="EMBL" id="CAKJTG010000007">
    <property type="protein sequence ID" value="CAG9607885.1"/>
    <property type="molecule type" value="Genomic_DNA"/>
</dbReference>
<evidence type="ECO:0000256" key="7">
    <source>
        <dbReference type="ARBA" id="ARBA00022997"/>
    </source>
</evidence>
<accession>A0A9C7G918</accession>
<evidence type="ECO:0000256" key="5">
    <source>
        <dbReference type="ARBA" id="ARBA00022801"/>
    </source>
</evidence>
<dbReference type="SUPFAM" id="SSF55031">
    <property type="entry name" value="Bacterial exopeptidase dimerisation domain"/>
    <property type="match status" value="1"/>
</dbReference>
<evidence type="ECO:0000256" key="8">
    <source>
        <dbReference type="ARBA" id="ARBA00023049"/>
    </source>
</evidence>
<dbReference type="GO" id="GO:0006526">
    <property type="term" value="P:L-arginine biosynthetic process"/>
    <property type="evidence" value="ECO:0007669"/>
    <property type="project" value="TreeGrafter"/>
</dbReference>
<dbReference type="PANTHER" id="PTHR43808:SF31">
    <property type="entry name" value="N-ACETYL-L-CITRULLINE DEACETYLASE"/>
    <property type="match status" value="1"/>
</dbReference>
<keyword evidence="5 9" id="KW-0378">Hydrolase</keyword>
<dbReference type="InterPro" id="IPR001261">
    <property type="entry name" value="ArgE/DapE_CS"/>
</dbReference>
<comment type="caution">
    <text evidence="9">The sequence shown here is derived from an EMBL/GenBank/DDBJ whole genome shotgun (WGS) entry which is preliminary data.</text>
</comment>
<dbReference type="InterPro" id="IPR010964">
    <property type="entry name" value="M20A_pepV-rel"/>
</dbReference>